<dbReference type="InterPro" id="IPR049874">
    <property type="entry name" value="ROK_cs"/>
</dbReference>
<dbReference type="SUPFAM" id="SSF53067">
    <property type="entry name" value="Actin-like ATPase domain"/>
    <property type="match status" value="1"/>
</dbReference>
<dbReference type="Gene3D" id="3.30.420.40">
    <property type="match status" value="2"/>
</dbReference>
<dbReference type="PROSITE" id="PS01125">
    <property type="entry name" value="ROK"/>
    <property type="match status" value="1"/>
</dbReference>
<sequence length="215" mass="22372">MKIKKGSGSNATDLIAITLGTGVGSGMIANGELLSGMNGTAAEIGHIIAEPHGYPCNCGREGCLDTIASATGIVHQAMDHLLAYPNSPLGIRYRENGRLDAKDVFDLAADSDAASEHIIDHTADVLGFMIAGAATIINPSAVIIGGGLSRAGLPLLQKITHYFKQYALPRISEQCDIRLAQLGNDAGMIGAAYLVKSKLNKVAPSFGILAENESD</sequence>
<dbReference type="PANTHER" id="PTHR18964:SF149">
    <property type="entry name" value="BIFUNCTIONAL UDP-N-ACETYLGLUCOSAMINE 2-EPIMERASE_N-ACETYLMANNOSAMINE KINASE"/>
    <property type="match status" value="1"/>
</dbReference>
<reference evidence="2 3" key="1">
    <citation type="submission" date="2023-10" db="EMBL/GenBank/DDBJ databases">
        <title>Virgibacillus halophilus 5B73C genome.</title>
        <authorList>
            <person name="Miliotis G."/>
            <person name="Sengupta P."/>
            <person name="Hameed A."/>
            <person name="Chuvochina M."/>
            <person name="Mcdonagh F."/>
            <person name="Simpson A.C."/>
            <person name="Singh N.K."/>
            <person name="Rekha P.D."/>
            <person name="Raman K."/>
            <person name="Hugenholtz P."/>
            <person name="Venkateswaran K."/>
        </authorList>
    </citation>
    <scope>NUCLEOTIDE SEQUENCE [LARGE SCALE GENOMIC DNA]</scope>
    <source>
        <strain evidence="2 3">5B73C</strain>
    </source>
</reference>
<dbReference type="InterPro" id="IPR043129">
    <property type="entry name" value="ATPase_NBD"/>
</dbReference>
<evidence type="ECO:0000256" key="1">
    <source>
        <dbReference type="ARBA" id="ARBA00006479"/>
    </source>
</evidence>
<organism evidence="2 3">
    <name type="scientific">Tigheibacillus halophilus</name>
    <dbReference type="NCBI Taxonomy" id="361280"/>
    <lineage>
        <taxon>Bacteria</taxon>
        <taxon>Bacillati</taxon>
        <taxon>Bacillota</taxon>
        <taxon>Bacilli</taxon>
        <taxon>Bacillales</taxon>
        <taxon>Bacillaceae</taxon>
        <taxon>Tigheibacillus</taxon>
    </lineage>
</organism>
<evidence type="ECO:0000313" key="2">
    <source>
        <dbReference type="EMBL" id="MDY0393454.1"/>
    </source>
</evidence>
<proteinExistence type="inferred from homology"/>
<name>A0ABU5C2J7_9BACI</name>
<gene>
    <name evidence="2" type="ORF">RWE15_02180</name>
</gene>
<keyword evidence="3" id="KW-1185">Reference proteome</keyword>
<dbReference type="Proteomes" id="UP001281447">
    <property type="component" value="Unassembled WGS sequence"/>
</dbReference>
<dbReference type="Pfam" id="PF00480">
    <property type="entry name" value="ROK"/>
    <property type="match status" value="1"/>
</dbReference>
<accession>A0ABU5C2J7</accession>
<protein>
    <submittedName>
        <fullName evidence="2">ROK family protein</fullName>
    </submittedName>
</protein>
<comment type="similarity">
    <text evidence="1">Belongs to the ROK (NagC/XylR) family.</text>
</comment>
<dbReference type="EMBL" id="JAWDIP010000003">
    <property type="protein sequence ID" value="MDY0393454.1"/>
    <property type="molecule type" value="Genomic_DNA"/>
</dbReference>
<dbReference type="PANTHER" id="PTHR18964">
    <property type="entry name" value="ROK (REPRESSOR, ORF, KINASE) FAMILY"/>
    <property type="match status" value="1"/>
</dbReference>
<comment type="caution">
    <text evidence="2">The sequence shown here is derived from an EMBL/GenBank/DDBJ whole genome shotgun (WGS) entry which is preliminary data.</text>
</comment>
<evidence type="ECO:0000313" key="3">
    <source>
        <dbReference type="Proteomes" id="UP001281447"/>
    </source>
</evidence>
<dbReference type="InterPro" id="IPR000600">
    <property type="entry name" value="ROK"/>
</dbReference>